<keyword evidence="3 6" id="KW-0472">Membrane</keyword>
<dbReference type="SMART" id="SM00765">
    <property type="entry name" value="MANEC"/>
    <property type="match status" value="1"/>
</dbReference>
<dbReference type="GO" id="GO:0030198">
    <property type="term" value="P:extracellular matrix organization"/>
    <property type="evidence" value="ECO:0007669"/>
    <property type="project" value="TreeGrafter"/>
</dbReference>
<feature type="compositionally biased region" description="Low complexity" evidence="5">
    <location>
        <begin position="179"/>
        <end position="191"/>
    </location>
</feature>
<gene>
    <name evidence="9" type="ORF">HF521_001164</name>
</gene>
<feature type="compositionally biased region" description="Polar residues" evidence="5">
    <location>
        <begin position="472"/>
        <end position="486"/>
    </location>
</feature>
<dbReference type="EMBL" id="JABFDY010000010">
    <property type="protein sequence ID" value="KAF7701881.1"/>
    <property type="molecule type" value="Genomic_DNA"/>
</dbReference>
<name>A0A8T0B8B4_SILME</name>
<dbReference type="GO" id="GO:0008544">
    <property type="term" value="P:epidermis development"/>
    <property type="evidence" value="ECO:0007669"/>
    <property type="project" value="TreeGrafter"/>
</dbReference>
<feature type="compositionally biased region" description="Low complexity" evidence="5">
    <location>
        <begin position="487"/>
        <end position="510"/>
    </location>
</feature>
<dbReference type="GO" id="GO:0004867">
    <property type="term" value="F:serine-type endopeptidase inhibitor activity"/>
    <property type="evidence" value="ECO:0007669"/>
    <property type="project" value="TreeGrafter"/>
</dbReference>
<reference evidence="9" key="1">
    <citation type="submission" date="2020-08" db="EMBL/GenBank/DDBJ databases">
        <title>Chromosome-level assembly of Southern catfish (Silurus meridionalis) provides insights into visual adaptation to the nocturnal and benthic lifestyles.</title>
        <authorList>
            <person name="Zhang Y."/>
            <person name="Wang D."/>
            <person name="Peng Z."/>
        </authorList>
    </citation>
    <scope>NUCLEOTIDE SEQUENCE</scope>
    <source>
        <strain evidence="9">SWU-2019-XX</strain>
        <tissue evidence="9">Muscle</tissue>
    </source>
</reference>
<feature type="region of interest" description="Disordered" evidence="5">
    <location>
        <begin position="466"/>
        <end position="592"/>
    </location>
</feature>
<dbReference type="Pfam" id="PF07502">
    <property type="entry name" value="MANEC"/>
    <property type="match status" value="1"/>
</dbReference>
<dbReference type="PANTHER" id="PTHR46750:SF2">
    <property type="entry name" value="MANSC DOMAIN-CONTAINING PROTEIN 4"/>
    <property type="match status" value="1"/>
</dbReference>
<dbReference type="OrthoDB" id="9447308at2759"/>
<comment type="caution">
    <text evidence="9">The sequence shown here is derived from an EMBL/GenBank/DDBJ whole genome shotgun (WGS) entry which is preliminary data.</text>
</comment>
<evidence type="ECO:0000313" key="10">
    <source>
        <dbReference type="Proteomes" id="UP000606274"/>
    </source>
</evidence>
<dbReference type="InterPro" id="IPR013980">
    <property type="entry name" value="MANSC_dom"/>
</dbReference>
<dbReference type="GO" id="GO:0005886">
    <property type="term" value="C:plasma membrane"/>
    <property type="evidence" value="ECO:0007669"/>
    <property type="project" value="TreeGrafter"/>
</dbReference>
<feature type="compositionally biased region" description="Polar residues" evidence="5">
    <location>
        <begin position="511"/>
        <end position="527"/>
    </location>
</feature>
<evidence type="ECO:0000256" key="3">
    <source>
        <dbReference type="ARBA" id="ARBA00023136"/>
    </source>
</evidence>
<feature type="transmembrane region" description="Helical" evidence="6">
    <location>
        <begin position="629"/>
        <end position="653"/>
    </location>
</feature>
<evidence type="ECO:0000256" key="1">
    <source>
        <dbReference type="ARBA" id="ARBA00004370"/>
    </source>
</evidence>
<dbReference type="InterPro" id="IPR011106">
    <property type="entry name" value="MANSC_N"/>
</dbReference>
<organism evidence="9 10">
    <name type="scientific">Silurus meridionalis</name>
    <name type="common">Southern catfish</name>
    <name type="synonym">Silurus soldatovi meridionalis</name>
    <dbReference type="NCBI Taxonomy" id="175797"/>
    <lineage>
        <taxon>Eukaryota</taxon>
        <taxon>Metazoa</taxon>
        <taxon>Chordata</taxon>
        <taxon>Craniata</taxon>
        <taxon>Vertebrata</taxon>
        <taxon>Euteleostomi</taxon>
        <taxon>Actinopterygii</taxon>
        <taxon>Neopterygii</taxon>
        <taxon>Teleostei</taxon>
        <taxon>Ostariophysi</taxon>
        <taxon>Siluriformes</taxon>
        <taxon>Siluridae</taxon>
        <taxon>Silurus</taxon>
    </lineage>
</organism>
<feature type="chain" id="PRO_5035760799" description="MANSC domain-containing protein" evidence="7">
    <location>
        <begin position="20"/>
        <end position="687"/>
    </location>
</feature>
<keyword evidence="4" id="KW-0325">Glycoprotein</keyword>
<protein>
    <recommendedName>
        <fullName evidence="8">MANSC domain-containing protein</fullName>
    </recommendedName>
</protein>
<feature type="region of interest" description="Disordered" evidence="5">
    <location>
        <begin position="149"/>
        <end position="196"/>
    </location>
</feature>
<sequence length="687" mass="73856">MIVTWRFLSVLSLVSYTKSQCSSTSYYRNCWIRRFPGLHVDADESQRRGAQLLRLYREESAQNCSRACCLTSNFSCNVAVFHYNTTQDSVNCFHLHCPSLQSCALHQRANVILFNVTKGMDPDLLIFGNLFPSNVQVLPHLASLNTSDLSGTDKRQFNRPQVEPSSPAHPTLPATSPKTSTNATTSNISISTPPPLPVYTTQDNQGTLPTSAIQRSTTLKRSSQLISTRIVTNPLTDPSIISTTKASPPPSSTVQPSFSFTNRQTSSMPQPVHTFRTTFSPLQLSSQVTSSSPFSSQGAEITRRYTISHSTSTQFKTLPILSISTISSGHTTSTTPGPFSDTLETTTTFVHLTITSQSRTGATPSLFFPLPNSLQSITGEATTMSAPLSSAPHSITVETTTTPDPLSSILPVDLSSIPKISTKQTITMPTLLSDTLPISTQESTIPSGKGETTTIPVPLPSILQSSKEETTAHTTLSTAQLSPSNAPFTSTPLTPPKTTTGYVTTGQVKTNSLTTTSWSHNHSQITASPPMGKRNTPFPTTGSQSASTDVSSTTIGPTALNIHHSTTASPETNSGLNTSPTPPSLVEDSQPYLNDTKGYISRNITTGNSQHPVSDGGLTQAWHLAANTVLVTLATCAALACGCCCSVLMAASWRGRRRRRKGRYQTTLIGNKGSMRLIKYVFVRESS</sequence>
<dbReference type="Proteomes" id="UP000606274">
    <property type="component" value="Unassembled WGS sequence"/>
</dbReference>
<keyword evidence="2 7" id="KW-0732">Signal</keyword>
<evidence type="ECO:0000256" key="2">
    <source>
        <dbReference type="ARBA" id="ARBA00022729"/>
    </source>
</evidence>
<feature type="compositionally biased region" description="Polar residues" evidence="5">
    <location>
        <begin position="563"/>
        <end position="579"/>
    </location>
</feature>
<evidence type="ECO:0000256" key="7">
    <source>
        <dbReference type="SAM" id="SignalP"/>
    </source>
</evidence>
<comment type="subcellular location">
    <subcellularLocation>
        <location evidence="1">Membrane</location>
    </subcellularLocation>
</comment>
<feature type="compositionally biased region" description="Polar residues" evidence="5">
    <location>
        <begin position="537"/>
        <end position="556"/>
    </location>
</feature>
<evidence type="ECO:0000259" key="8">
    <source>
        <dbReference type="PROSITE" id="PS50986"/>
    </source>
</evidence>
<proteinExistence type="predicted"/>
<dbReference type="PANTHER" id="PTHR46750">
    <property type="entry name" value="KUNITZ-TYPE PROTEASE INHIBITOR 1"/>
    <property type="match status" value="1"/>
</dbReference>
<keyword evidence="10" id="KW-1185">Reference proteome</keyword>
<keyword evidence="6" id="KW-0812">Transmembrane</keyword>
<dbReference type="AlphaFoldDB" id="A0A8T0B8B4"/>
<feature type="domain" description="MANSC" evidence="8">
    <location>
        <begin position="34"/>
        <end position="114"/>
    </location>
</feature>
<evidence type="ECO:0000256" key="6">
    <source>
        <dbReference type="SAM" id="Phobius"/>
    </source>
</evidence>
<accession>A0A8T0B8B4</accession>
<evidence type="ECO:0000313" key="9">
    <source>
        <dbReference type="EMBL" id="KAF7701881.1"/>
    </source>
</evidence>
<evidence type="ECO:0000256" key="5">
    <source>
        <dbReference type="SAM" id="MobiDB-lite"/>
    </source>
</evidence>
<keyword evidence="6" id="KW-1133">Transmembrane helix</keyword>
<feature type="signal peptide" evidence="7">
    <location>
        <begin position="1"/>
        <end position="19"/>
    </location>
</feature>
<dbReference type="GO" id="GO:0060429">
    <property type="term" value="P:epithelium development"/>
    <property type="evidence" value="ECO:0007669"/>
    <property type="project" value="TreeGrafter"/>
</dbReference>
<evidence type="ECO:0000256" key="4">
    <source>
        <dbReference type="ARBA" id="ARBA00023180"/>
    </source>
</evidence>
<dbReference type="PROSITE" id="PS50986">
    <property type="entry name" value="MANSC"/>
    <property type="match status" value="1"/>
</dbReference>